<dbReference type="InterPro" id="IPR047153">
    <property type="entry name" value="TRIM45/56/19-like"/>
</dbReference>
<organism evidence="12 13">
    <name type="scientific">Porites evermanni</name>
    <dbReference type="NCBI Taxonomy" id="104178"/>
    <lineage>
        <taxon>Eukaryota</taxon>
        <taxon>Metazoa</taxon>
        <taxon>Cnidaria</taxon>
        <taxon>Anthozoa</taxon>
        <taxon>Hexacorallia</taxon>
        <taxon>Scleractinia</taxon>
        <taxon>Fungiina</taxon>
        <taxon>Poritidae</taxon>
        <taxon>Porites</taxon>
    </lineage>
</organism>
<feature type="coiled-coil region" evidence="9">
    <location>
        <begin position="192"/>
        <end position="229"/>
    </location>
</feature>
<dbReference type="Pfam" id="PF13639">
    <property type="entry name" value="zf-RING_2"/>
    <property type="match status" value="1"/>
</dbReference>
<protein>
    <submittedName>
        <fullName evidence="12">Uncharacterized protein</fullName>
    </submittedName>
</protein>
<dbReference type="InterPro" id="IPR014756">
    <property type="entry name" value="Ig_E-set"/>
</dbReference>
<dbReference type="InterPro" id="IPR017868">
    <property type="entry name" value="Filamin/ABP280_repeat-like"/>
</dbReference>
<dbReference type="PROSITE" id="PS00518">
    <property type="entry name" value="ZF_RING_1"/>
    <property type="match status" value="2"/>
</dbReference>
<keyword evidence="2" id="KW-0479">Metal-binding</keyword>
<evidence type="ECO:0000313" key="12">
    <source>
        <dbReference type="EMBL" id="CAH3026883.1"/>
    </source>
</evidence>
<keyword evidence="5" id="KW-0833">Ubl conjugation pathway</keyword>
<evidence type="ECO:0000256" key="1">
    <source>
        <dbReference type="ARBA" id="ARBA00008518"/>
    </source>
</evidence>
<dbReference type="PROSITE" id="PS50194">
    <property type="entry name" value="FILAMIN_REPEAT"/>
    <property type="match status" value="1"/>
</dbReference>
<gene>
    <name evidence="12" type="ORF">PEVE_00030142</name>
</gene>
<dbReference type="CDD" id="cd19757">
    <property type="entry name" value="Bbox1"/>
    <property type="match status" value="2"/>
</dbReference>
<dbReference type="InterPro" id="IPR001841">
    <property type="entry name" value="Znf_RING"/>
</dbReference>
<dbReference type="SMART" id="SM00502">
    <property type="entry name" value="BBC"/>
    <property type="match status" value="1"/>
</dbReference>
<keyword evidence="6" id="KW-0862">Zinc</keyword>
<name>A0ABN8MB61_9CNID</name>
<dbReference type="Pfam" id="PF00630">
    <property type="entry name" value="Filamin"/>
    <property type="match status" value="1"/>
</dbReference>
<feature type="repeat" description="Filamin" evidence="8">
    <location>
        <begin position="677"/>
        <end position="780"/>
    </location>
</feature>
<dbReference type="EMBL" id="CALNXI010000425">
    <property type="protein sequence ID" value="CAH3026883.1"/>
    <property type="molecule type" value="Genomic_DNA"/>
</dbReference>
<keyword evidence="9" id="KW-0175">Coiled coil</keyword>
<keyword evidence="3" id="KW-0677">Repeat</keyword>
<evidence type="ECO:0000259" key="11">
    <source>
        <dbReference type="PROSITE" id="PS50119"/>
    </source>
</evidence>
<evidence type="ECO:0000256" key="7">
    <source>
        <dbReference type="PROSITE-ProRule" id="PRU00024"/>
    </source>
</evidence>
<evidence type="ECO:0000256" key="2">
    <source>
        <dbReference type="ARBA" id="ARBA00022723"/>
    </source>
</evidence>
<dbReference type="InterPro" id="IPR013783">
    <property type="entry name" value="Ig-like_fold"/>
</dbReference>
<dbReference type="PANTHER" id="PTHR25462">
    <property type="entry name" value="BONUS, ISOFORM C-RELATED"/>
    <property type="match status" value="1"/>
</dbReference>
<evidence type="ECO:0000313" key="13">
    <source>
        <dbReference type="Proteomes" id="UP001159427"/>
    </source>
</evidence>
<evidence type="ECO:0000256" key="6">
    <source>
        <dbReference type="ARBA" id="ARBA00022833"/>
    </source>
</evidence>
<dbReference type="InterPro" id="IPR017907">
    <property type="entry name" value="Znf_RING_CS"/>
</dbReference>
<dbReference type="InterPro" id="IPR000315">
    <property type="entry name" value="Znf_B-box"/>
</dbReference>
<dbReference type="InterPro" id="IPR013083">
    <property type="entry name" value="Znf_RING/FYVE/PHD"/>
</dbReference>
<comment type="caution">
    <text evidence="12">The sequence shown here is derived from an EMBL/GenBank/DDBJ whole genome shotgun (WGS) entry which is preliminary data.</text>
</comment>
<feature type="domain" description="RING-type" evidence="10">
    <location>
        <begin position="8"/>
        <end position="51"/>
    </location>
</feature>
<keyword evidence="13" id="KW-1185">Reference proteome</keyword>
<dbReference type="PANTHER" id="PTHR25462:SF296">
    <property type="entry name" value="MEIOTIC P26, ISOFORM F"/>
    <property type="match status" value="1"/>
</dbReference>
<dbReference type="SUPFAM" id="SSF57850">
    <property type="entry name" value="RING/U-box"/>
    <property type="match status" value="2"/>
</dbReference>
<feature type="domain" description="B box-type" evidence="11">
    <location>
        <begin position="144"/>
        <end position="184"/>
    </location>
</feature>
<dbReference type="SUPFAM" id="SSF57845">
    <property type="entry name" value="B-box zinc-binding domain"/>
    <property type="match status" value="1"/>
</dbReference>
<dbReference type="Gene3D" id="2.60.40.10">
    <property type="entry name" value="Immunoglobulins"/>
    <property type="match status" value="1"/>
</dbReference>
<dbReference type="Gene3D" id="3.30.160.60">
    <property type="entry name" value="Classic Zinc Finger"/>
    <property type="match status" value="2"/>
</dbReference>
<dbReference type="SMART" id="SM00557">
    <property type="entry name" value="IG_FLMN"/>
    <property type="match status" value="1"/>
</dbReference>
<evidence type="ECO:0000256" key="3">
    <source>
        <dbReference type="ARBA" id="ARBA00022737"/>
    </source>
</evidence>
<dbReference type="SMART" id="SM00184">
    <property type="entry name" value="RING"/>
    <property type="match status" value="2"/>
</dbReference>
<dbReference type="SUPFAM" id="SSF81296">
    <property type="entry name" value="E set domains"/>
    <property type="match status" value="1"/>
</dbReference>
<accession>A0ABN8MB61</accession>
<dbReference type="PROSITE" id="PS50089">
    <property type="entry name" value="ZF_RING_2"/>
    <property type="match status" value="2"/>
</dbReference>
<feature type="coiled-coil region" evidence="9">
    <location>
        <begin position="580"/>
        <end position="607"/>
    </location>
</feature>
<dbReference type="PROSITE" id="PS50119">
    <property type="entry name" value="ZF_BBOX"/>
    <property type="match status" value="1"/>
</dbReference>
<sequence length="812" mass="90659">MAFKGAECSICLEGYNDKDKFPRMLSCGHSFCSSCLEILLYGNTIRCPKCRSLIVVSTGVAGLLKNFDLLKIVDNQPKLKQAAKNTGRQVCEPCGKKHPATFCCLDCKENMCDTAAQIHKSSKLSRDHRVVTFKELKANPQLAFASVLCPEHNDQFRFFDEDCGFVICRDCHTLNHNGHKCVALAEAASKYRKEMEALVTKASSQAEKIKAAEAQVRRASVSMKEACEEQRAELQGFFGELHAALSSREQALMDKLVRLLQHKESILAGQQDRLRLNQACLESAVQQAKSSIQSASDVQFLLSRPAIVSTLKNKESYSLVLEPEAQFLPEFSKEQESMPRFHSLSTMAAIFDPFDKLKKTIERAGDISDKSTCAANTTAIGEGTKEAFTMASKGPECTICFERFNDENKCPRMLSCGHSFCSCCLERLLRGNTIDCPKCRNPVVVPSGVHGLLKNFALLDIVSETAQKQHAENTGHVGSHECEACDEKHPANFCCLDCQENMCKTAAQFHTRNKASRDHRVVSLEELEANPQLASVSVLCPEHNDQFRFFDLDCGRLYSALSNREQFLMDKLSSIHQQKVSILTRQLEQLRVNQKFLEDALQQAKSSIQSPSDVQFLLSRPDIVSTLETEESYSMVLEPEAQFLPEFTKSEEERMPVKYRSNKSIEEAIQSAGDISDISTCAANTTATGPGIRTANPGRKATFTITSHDSRNFQRKRGGDVFEVKLKPEVGEDEIKVQLNDRKNGTYLAEYTVDKLCGKLTLSVFLRGAHIKNSPFSVVVEPLNLIQLSRPSGGDAWKYRNFWAVNPNEKIR</sequence>
<dbReference type="Proteomes" id="UP001159427">
    <property type="component" value="Unassembled WGS sequence"/>
</dbReference>
<evidence type="ECO:0000259" key="10">
    <source>
        <dbReference type="PROSITE" id="PS50089"/>
    </source>
</evidence>
<reference evidence="12 13" key="1">
    <citation type="submission" date="2022-05" db="EMBL/GenBank/DDBJ databases">
        <authorList>
            <consortium name="Genoscope - CEA"/>
            <person name="William W."/>
        </authorList>
    </citation>
    <scope>NUCLEOTIDE SEQUENCE [LARGE SCALE GENOMIC DNA]</scope>
</reference>
<dbReference type="InterPro" id="IPR027370">
    <property type="entry name" value="Znf-RING_euk"/>
</dbReference>
<evidence type="ECO:0000256" key="4">
    <source>
        <dbReference type="ARBA" id="ARBA00022771"/>
    </source>
</evidence>
<evidence type="ECO:0000256" key="8">
    <source>
        <dbReference type="PROSITE-ProRule" id="PRU00087"/>
    </source>
</evidence>
<dbReference type="InterPro" id="IPR003649">
    <property type="entry name" value="Bbox_C"/>
</dbReference>
<keyword evidence="4 7" id="KW-0863">Zinc-finger</keyword>
<evidence type="ECO:0000256" key="9">
    <source>
        <dbReference type="SAM" id="Coils"/>
    </source>
</evidence>
<feature type="domain" description="RING-type" evidence="10">
    <location>
        <begin position="397"/>
        <end position="440"/>
    </location>
</feature>
<dbReference type="Pfam" id="PF13445">
    <property type="entry name" value="zf-RING_UBOX"/>
    <property type="match status" value="1"/>
</dbReference>
<proteinExistence type="inferred from homology"/>
<dbReference type="SMART" id="SM00336">
    <property type="entry name" value="BBOX"/>
    <property type="match status" value="3"/>
</dbReference>
<dbReference type="InterPro" id="IPR001298">
    <property type="entry name" value="Filamin/ABP280_rpt"/>
</dbReference>
<evidence type="ECO:0000256" key="5">
    <source>
        <dbReference type="ARBA" id="ARBA00022786"/>
    </source>
</evidence>
<comment type="similarity">
    <text evidence="1">Belongs to the TRIM/RBCC family.</text>
</comment>
<dbReference type="Gene3D" id="3.30.40.10">
    <property type="entry name" value="Zinc/RING finger domain, C3HC4 (zinc finger)"/>
    <property type="match status" value="2"/>
</dbReference>